<dbReference type="AlphaFoldDB" id="A0A8T0IDI4"/>
<evidence type="ECO:0000256" key="1">
    <source>
        <dbReference type="SAM" id="SignalP"/>
    </source>
</evidence>
<reference evidence="2" key="1">
    <citation type="submission" date="2020-06" db="EMBL/GenBank/DDBJ databases">
        <title>WGS assembly of Ceratodon purpureus strain R40.</title>
        <authorList>
            <person name="Carey S.B."/>
            <person name="Jenkins J."/>
            <person name="Shu S."/>
            <person name="Lovell J.T."/>
            <person name="Sreedasyam A."/>
            <person name="Maumus F."/>
            <person name="Tiley G.P."/>
            <person name="Fernandez-Pozo N."/>
            <person name="Barry K."/>
            <person name="Chen C."/>
            <person name="Wang M."/>
            <person name="Lipzen A."/>
            <person name="Daum C."/>
            <person name="Saski C.A."/>
            <person name="Payton A.C."/>
            <person name="Mcbreen J.C."/>
            <person name="Conrad R.E."/>
            <person name="Kollar L.M."/>
            <person name="Olsson S."/>
            <person name="Huttunen S."/>
            <person name="Landis J.B."/>
            <person name="Wickett N.J."/>
            <person name="Johnson M.G."/>
            <person name="Rensing S.A."/>
            <person name="Grimwood J."/>
            <person name="Schmutz J."/>
            <person name="Mcdaniel S.F."/>
        </authorList>
    </citation>
    <scope>NUCLEOTIDE SEQUENCE</scope>
    <source>
        <strain evidence="2">R40</strain>
    </source>
</reference>
<keyword evidence="1" id="KW-0732">Signal</keyword>
<protein>
    <submittedName>
        <fullName evidence="2">Uncharacterized protein</fullName>
    </submittedName>
</protein>
<name>A0A8T0IDI4_CERPU</name>
<evidence type="ECO:0000313" key="2">
    <source>
        <dbReference type="EMBL" id="KAG0580563.1"/>
    </source>
</evidence>
<feature type="signal peptide" evidence="1">
    <location>
        <begin position="1"/>
        <end position="25"/>
    </location>
</feature>
<accession>A0A8T0IDI4</accession>
<gene>
    <name evidence="2" type="ORF">KC19_4G182700</name>
</gene>
<keyword evidence="3" id="KW-1185">Reference proteome</keyword>
<sequence length="72" mass="8118">MCWIQGMGRKCSLAVLLHLLDTTRGGLQNKRKKMVDGSSNTTPDLHLDTSDLMELEFECVAAEDLMFRIYGL</sequence>
<dbReference type="Proteomes" id="UP000822688">
    <property type="component" value="Chromosome 4"/>
</dbReference>
<proteinExistence type="predicted"/>
<organism evidence="2 3">
    <name type="scientific">Ceratodon purpureus</name>
    <name type="common">Fire moss</name>
    <name type="synonym">Dicranum purpureum</name>
    <dbReference type="NCBI Taxonomy" id="3225"/>
    <lineage>
        <taxon>Eukaryota</taxon>
        <taxon>Viridiplantae</taxon>
        <taxon>Streptophyta</taxon>
        <taxon>Embryophyta</taxon>
        <taxon>Bryophyta</taxon>
        <taxon>Bryophytina</taxon>
        <taxon>Bryopsida</taxon>
        <taxon>Dicranidae</taxon>
        <taxon>Pseudoditrichales</taxon>
        <taxon>Ditrichaceae</taxon>
        <taxon>Ceratodon</taxon>
    </lineage>
</organism>
<comment type="caution">
    <text evidence="2">The sequence shown here is derived from an EMBL/GenBank/DDBJ whole genome shotgun (WGS) entry which is preliminary data.</text>
</comment>
<dbReference type="EMBL" id="CM026424">
    <property type="protein sequence ID" value="KAG0580563.1"/>
    <property type="molecule type" value="Genomic_DNA"/>
</dbReference>
<evidence type="ECO:0000313" key="3">
    <source>
        <dbReference type="Proteomes" id="UP000822688"/>
    </source>
</evidence>
<feature type="chain" id="PRO_5035910182" evidence="1">
    <location>
        <begin position="26"/>
        <end position="72"/>
    </location>
</feature>